<dbReference type="OrthoDB" id="328089at2157"/>
<reference evidence="2 3" key="1">
    <citation type="journal article" date="2014" name="PLoS Genet.">
        <title>Phylogenetically driven sequencing of extremely halophilic archaea reveals strategies for static and dynamic osmo-response.</title>
        <authorList>
            <person name="Becker E.A."/>
            <person name="Seitzer P.M."/>
            <person name="Tritt A."/>
            <person name="Larsen D."/>
            <person name="Krusor M."/>
            <person name="Yao A.I."/>
            <person name="Wu D."/>
            <person name="Madern D."/>
            <person name="Eisen J.A."/>
            <person name="Darling A.E."/>
            <person name="Facciotti M.T."/>
        </authorList>
    </citation>
    <scope>NUCLEOTIDE SEQUENCE [LARGE SCALE GENOMIC DNA]</scope>
    <source>
        <strain evidence="2 3">JCM 14978</strain>
    </source>
</reference>
<comment type="caution">
    <text evidence="2">The sequence shown here is derived from an EMBL/GenBank/DDBJ whole genome shotgun (WGS) entry which is preliminary data.</text>
</comment>
<accession>M0P3L0</accession>
<dbReference type="EMBL" id="AOJH01000056">
    <property type="protein sequence ID" value="EMA64403.1"/>
    <property type="molecule type" value="Genomic_DNA"/>
</dbReference>
<dbReference type="InterPro" id="IPR036388">
    <property type="entry name" value="WH-like_DNA-bd_sf"/>
</dbReference>
<dbReference type="SUPFAM" id="SSF46785">
    <property type="entry name" value="Winged helix' DNA-binding domain"/>
    <property type="match status" value="1"/>
</dbReference>
<feature type="domain" description="DUF7344" evidence="1">
    <location>
        <begin position="8"/>
        <end position="84"/>
    </location>
</feature>
<dbReference type="STRING" id="1230456.C468_08641"/>
<dbReference type="Gene3D" id="1.10.10.10">
    <property type="entry name" value="Winged helix-like DNA-binding domain superfamily/Winged helix DNA-binding domain"/>
    <property type="match status" value="1"/>
</dbReference>
<dbReference type="PATRIC" id="fig|1230456.3.peg.1708"/>
<name>M0P3L0_9EURY</name>
<evidence type="ECO:0000313" key="2">
    <source>
        <dbReference type="EMBL" id="EMA64403.1"/>
    </source>
</evidence>
<dbReference type="Proteomes" id="UP000011546">
    <property type="component" value="Unassembled WGS sequence"/>
</dbReference>
<protein>
    <recommendedName>
        <fullName evidence="1">DUF7344 domain-containing protein</fullName>
    </recommendedName>
</protein>
<organism evidence="2 3">
    <name type="scientific">Halorubrum kocurii JCM 14978</name>
    <dbReference type="NCBI Taxonomy" id="1230456"/>
    <lineage>
        <taxon>Archaea</taxon>
        <taxon>Methanobacteriati</taxon>
        <taxon>Methanobacteriota</taxon>
        <taxon>Stenosarchaea group</taxon>
        <taxon>Halobacteria</taxon>
        <taxon>Halobacteriales</taxon>
        <taxon>Haloferacaceae</taxon>
        <taxon>Halorubrum</taxon>
    </lineage>
</organism>
<sequence>MADDEFYRALASSHRRRSLYYLLEHGESTVAELASVLSGWEATETGAMYTSDDRSAVRLQLLHSHLPQLAEAGLIAYSSEGDAVRLEELHPRVADVIRQSAEAERRRQPE</sequence>
<proteinExistence type="predicted"/>
<dbReference type="InterPro" id="IPR036390">
    <property type="entry name" value="WH_DNA-bd_sf"/>
</dbReference>
<dbReference type="AlphaFoldDB" id="M0P3L0"/>
<dbReference type="InterPro" id="IPR055768">
    <property type="entry name" value="DUF7344"/>
</dbReference>
<keyword evidence="3" id="KW-1185">Reference proteome</keyword>
<evidence type="ECO:0000259" key="1">
    <source>
        <dbReference type="Pfam" id="PF24035"/>
    </source>
</evidence>
<gene>
    <name evidence="2" type="ORF">C468_08641</name>
</gene>
<evidence type="ECO:0000313" key="3">
    <source>
        <dbReference type="Proteomes" id="UP000011546"/>
    </source>
</evidence>
<dbReference type="Pfam" id="PF24035">
    <property type="entry name" value="DUF7344"/>
    <property type="match status" value="1"/>
</dbReference>